<comment type="caution">
    <text evidence="3">The sequence shown here is derived from an EMBL/GenBank/DDBJ whole genome shotgun (WGS) entry which is preliminary data.</text>
</comment>
<dbReference type="Gene3D" id="3.10.310.30">
    <property type="match status" value="1"/>
</dbReference>
<reference evidence="4" key="1">
    <citation type="submission" date="2017-09" db="EMBL/GenBank/DDBJ databases">
        <title>Depth-based differentiation of microbial function through sediment-hosted aquifers and enrichment of novel symbionts in the deep terrestrial subsurface.</title>
        <authorList>
            <person name="Probst A.J."/>
            <person name="Ladd B."/>
            <person name="Jarett J.K."/>
            <person name="Geller-Mcgrath D.E."/>
            <person name="Sieber C.M.K."/>
            <person name="Emerson J.B."/>
            <person name="Anantharaman K."/>
            <person name="Thomas B.C."/>
            <person name="Malmstrom R."/>
            <person name="Stieglmeier M."/>
            <person name="Klingl A."/>
            <person name="Woyke T."/>
            <person name="Ryan C.M."/>
            <person name="Banfield J.F."/>
        </authorList>
    </citation>
    <scope>NUCLEOTIDE SEQUENCE [LARGE SCALE GENOMIC DNA]</scope>
</reference>
<evidence type="ECO:0000259" key="1">
    <source>
        <dbReference type="Pfam" id="PF01368"/>
    </source>
</evidence>
<dbReference type="GO" id="GO:0003676">
    <property type="term" value="F:nucleic acid binding"/>
    <property type="evidence" value="ECO:0007669"/>
    <property type="project" value="InterPro"/>
</dbReference>
<dbReference type="InterPro" id="IPR051673">
    <property type="entry name" value="SSDNA_exonuclease_RecJ"/>
</dbReference>
<dbReference type="PANTHER" id="PTHR30255:SF2">
    <property type="entry name" value="SINGLE-STRANDED-DNA-SPECIFIC EXONUCLEASE RECJ"/>
    <property type="match status" value="1"/>
</dbReference>
<organism evidence="3 4">
    <name type="scientific">Candidatus Nealsonbacteria bacterium CG08_land_8_20_14_0_20_43_11</name>
    <dbReference type="NCBI Taxonomy" id="1974706"/>
    <lineage>
        <taxon>Bacteria</taxon>
        <taxon>Candidatus Nealsoniibacteriota</taxon>
    </lineage>
</organism>
<gene>
    <name evidence="3" type="ORF">COT34_00665</name>
</gene>
<dbReference type="SUPFAM" id="SSF64182">
    <property type="entry name" value="DHH phosphoesterases"/>
    <property type="match status" value="1"/>
</dbReference>
<dbReference type="EMBL" id="PEYE01000012">
    <property type="protein sequence ID" value="PIS39004.1"/>
    <property type="molecule type" value="Genomic_DNA"/>
</dbReference>
<feature type="domain" description="DHHA1" evidence="2">
    <location>
        <begin position="290"/>
        <end position="382"/>
    </location>
</feature>
<dbReference type="InterPro" id="IPR003156">
    <property type="entry name" value="DHHA1_dom"/>
</dbReference>
<dbReference type="AlphaFoldDB" id="A0A2M6T1F2"/>
<sequence>MAKEIKNLRRVSQRILKAIKEKEKIILYGDADLDGLASVIMLRESIKSLNAETAAIYFPDRQKEGYGLNFKALNYLKKQAPALLIVLDCGISNFAEAEKAEKMGFDLIIIDHHEVLDKLPKASIVVDPKRKDDQYPFKRLAAAGIVFRLTKLLFGRKFSPKLKESFTELTALATVADMMPNEAENRPIISQGLSTIKRTFRPGLKVLWEKYDSGHFEMEVFQKVISALNFSGVNHHLLDAYYLLTVSSEKEAKKIAGKVLRKNRERQQRVREIVAEISERIAENPAGPIVFEIGRGWETILLGSIASKICREYHKPTFIIRKDASQSRGAVRMLKGFNGVEALKTCADYLITFGGHPMAAGFAVENKNLEKLEKDLNKYFKKL</sequence>
<evidence type="ECO:0000259" key="2">
    <source>
        <dbReference type="Pfam" id="PF02272"/>
    </source>
</evidence>
<dbReference type="Gene3D" id="3.90.1640.30">
    <property type="match status" value="1"/>
</dbReference>
<dbReference type="GO" id="GO:0004527">
    <property type="term" value="F:exonuclease activity"/>
    <property type="evidence" value="ECO:0007669"/>
    <property type="project" value="UniProtKB-KW"/>
</dbReference>
<feature type="domain" description="DDH" evidence="1">
    <location>
        <begin position="24"/>
        <end position="174"/>
    </location>
</feature>
<dbReference type="Pfam" id="PF01368">
    <property type="entry name" value="DHH"/>
    <property type="match status" value="1"/>
</dbReference>
<dbReference type="InterPro" id="IPR038763">
    <property type="entry name" value="DHH_sf"/>
</dbReference>
<evidence type="ECO:0000313" key="3">
    <source>
        <dbReference type="EMBL" id="PIS39004.1"/>
    </source>
</evidence>
<protein>
    <recommendedName>
        <fullName evidence="5">Single-stranded-DNA-specific exonuclease RecJ</fullName>
    </recommendedName>
</protein>
<evidence type="ECO:0000313" key="4">
    <source>
        <dbReference type="Proteomes" id="UP000229390"/>
    </source>
</evidence>
<dbReference type="InterPro" id="IPR001667">
    <property type="entry name" value="DDH_dom"/>
</dbReference>
<dbReference type="PANTHER" id="PTHR30255">
    <property type="entry name" value="SINGLE-STRANDED-DNA-SPECIFIC EXONUCLEASE RECJ"/>
    <property type="match status" value="1"/>
</dbReference>
<dbReference type="Proteomes" id="UP000229390">
    <property type="component" value="Unassembled WGS sequence"/>
</dbReference>
<evidence type="ECO:0008006" key="5">
    <source>
        <dbReference type="Google" id="ProtNLM"/>
    </source>
</evidence>
<dbReference type="Pfam" id="PF02272">
    <property type="entry name" value="DHHA1"/>
    <property type="match status" value="1"/>
</dbReference>
<name>A0A2M6T1F2_9BACT</name>
<proteinExistence type="predicted"/>
<accession>A0A2M6T1F2</accession>